<keyword evidence="2" id="KW-1133">Transmembrane helix</keyword>
<dbReference type="InterPro" id="IPR035897">
    <property type="entry name" value="Toll_tir_struct_dom_sf"/>
</dbReference>
<evidence type="ECO:0000256" key="2">
    <source>
        <dbReference type="SAM" id="Phobius"/>
    </source>
</evidence>
<evidence type="ECO:0000313" key="4">
    <source>
        <dbReference type="EMBL" id="MBB5804981.1"/>
    </source>
</evidence>
<dbReference type="SMART" id="SM00255">
    <property type="entry name" value="TIR"/>
    <property type="match status" value="1"/>
</dbReference>
<dbReference type="AlphaFoldDB" id="A0A7W9HMY3"/>
<dbReference type="SUPFAM" id="SSF50998">
    <property type="entry name" value="Quinoprotein alcohol dehydrogenase-like"/>
    <property type="match status" value="1"/>
</dbReference>
<feature type="transmembrane region" description="Helical" evidence="2">
    <location>
        <begin position="195"/>
        <end position="219"/>
    </location>
</feature>
<dbReference type="SUPFAM" id="SSF52200">
    <property type="entry name" value="Toll/Interleukin receptor TIR domain"/>
    <property type="match status" value="1"/>
</dbReference>
<accession>A0A7W9HMY3</accession>
<dbReference type="EMBL" id="JACHMO010000001">
    <property type="protein sequence ID" value="MBB5804981.1"/>
    <property type="molecule type" value="Genomic_DNA"/>
</dbReference>
<dbReference type="PROSITE" id="PS50104">
    <property type="entry name" value="TIR"/>
    <property type="match status" value="1"/>
</dbReference>
<sequence length="915" mass="96736">MRGDRGAVSGYDAFMSYSHAHDGRLAPLFQREVERFAKRWNQSRALRVFRDDANLVASAALWPSIVAAMSTSRWFVLMASPDAARSPWVDAEVAWWLENRSIDTLLIVVTAGDVVWGPGGVDRTASTALPPSLVAALRVEPRWVDLRALVTAEEIDWADPRLRDRVADVAGAIHGVSKDAVVGEHVRQHRRTMRLARGGATALAVLLVAALVAAVVAVWQGTEATQQARIATARQLAATALSEVDNQLDLAQLLAVEAHRMNPDDPQTRAALFQAFAASPYLKRHQQLGRPVSAVGSGQSVAVAGTADGHLVRWDVRDDRTTSTQVGERAVTAVAASDDGGVIAAADGTAVVLWRGDDGKPEQVFEGPASGVAVSPSGKTVAVAGGSAPFDDGPLPLVVIDGTTGAELRRTTVPFAPGHLALPDDKTLMMNTGADSWRRLAVADFRQTDESENDIRTPAAFFCCGYSRNGAYFAWAKYADFRVQPQSNTPAQGVIAGSSIPIEQPEEFAVSDDGTMLAAAGGEVLYVQGDFRRQIPQRLPGAGRVTGLAFLDPDRLVSGSGSALILWDLTQVSRALAGPPSDAPDSSNAGPPPRVAVSPDGRWVASAGEGEDVLVRDVAEQRDLPVQHAVPNALPVWSADSGTLMLLGDDGGHDATLWSEGGAYRGWKREAGGRVFAAAASPDGKSLVLVGEAGVVERDPDDGRVRLHVPVEGLPEDSGSDRQWTAAVRPDARFAAVIDGNGSVRVIDVEAEESRALPRAGAVSVAYGPDHLVVRHEDSGIEVWNGDATELLRVEAADASYQRAMAVVGDHGLLARITAQGTVVLSDVATGEPLGTVALPMPERSTGAPPWGSTTVVASGRGLATATSSGAVVRWELDPARWRDSACATAGRDLTADEWRGYVDLDPPENLDCSR</sequence>
<evidence type="ECO:0000256" key="1">
    <source>
        <dbReference type="SAM" id="MobiDB-lite"/>
    </source>
</evidence>
<dbReference type="PANTHER" id="PTHR19879:SF9">
    <property type="entry name" value="TRANSCRIPTION INITIATION FACTOR TFIID SUBUNIT 5"/>
    <property type="match status" value="1"/>
</dbReference>
<dbReference type="Gene3D" id="2.130.10.10">
    <property type="entry name" value="YVTN repeat-like/Quinoprotein amine dehydrogenase"/>
    <property type="match status" value="3"/>
</dbReference>
<dbReference type="Gene3D" id="3.40.50.10140">
    <property type="entry name" value="Toll/interleukin-1 receptor homology (TIR) domain"/>
    <property type="match status" value="1"/>
</dbReference>
<dbReference type="Proteomes" id="UP000552097">
    <property type="component" value="Unassembled WGS sequence"/>
</dbReference>
<dbReference type="PANTHER" id="PTHR19879">
    <property type="entry name" value="TRANSCRIPTION INITIATION FACTOR TFIID"/>
    <property type="match status" value="1"/>
</dbReference>
<proteinExistence type="predicted"/>
<keyword evidence="2" id="KW-0472">Membrane</keyword>
<dbReference type="InterPro" id="IPR000157">
    <property type="entry name" value="TIR_dom"/>
</dbReference>
<dbReference type="InterPro" id="IPR011047">
    <property type="entry name" value="Quinoprotein_ADH-like_sf"/>
</dbReference>
<feature type="region of interest" description="Disordered" evidence="1">
    <location>
        <begin position="577"/>
        <end position="600"/>
    </location>
</feature>
<reference evidence="4 5" key="1">
    <citation type="submission" date="2020-08" db="EMBL/GenBank/DDBJ databases">
        <title>Sequencing the genomes of 1000 actinobacteria strains.</title>
        <authorList>
            <person name="Klenk H.-P."/>
        </authorList>
    </citation>
    <scope>NUCLEOTIDE SEQUENCE [LARGE SCALE GENOMIC DNA]</scope>
    <source>
        <strain evidence="4 5">DSM 45486</strain>
    </source>
</reference>
<dbReference type="GO" id="GO:0007165">
    <property type="term" value="P:signal transduction"/>
    <property type="evidence" value="ECO:0007669"/>
    <property type="project" value="InterPro"/>
</dbReference>
<feature type="domain" description="TIR" evidence="3">
    <location>
        <begin position="9"/>
        <end position="137"/>
    </location>
</feature>
<dbReference type="RefSeq" id="WP_184923179.1">
    <property type="nucleotide sequence ID" value="NZ_JACHMO010000001.1"/>
</dbReference>
<evidence type="ECO:0000313" key="5">
    <source>
        <dbReference type="Proteomes" id="UP000552097"/>
    </source>
</evidence>
<name>A0A7W9HMY3_9PSEU</name>
<keyword evidence="2" id="KW-0812">Transmembrane</keyword>
<protein>
    <submittedName>
        <fullName evidence="4">WD40 repeat protein</fullName>
    </submittedName>
</protein>
<evidence type="ECO:0000259" key="3">
    <source>
        <dbReference type="PROSITE" id="PS50104"/>
    </source>
</evidence>
<organism evidence="4 5">
    <name type="scientific">Saccharothrix ecbatanensis</name>
    <dbReference type="NCBI Taxonomy" id="1105145"/>
    <lineage>
        <taxon>Bacteria</taxon>
        <taxon>Bacillati</taxon>
        <taxon>Actinomycetota</taxon>
        <taxon>Actinomycetes</taxon>
        <taxon>Pseudonocardiales</taxon>
        <taxon>Pseudonocardiaceae</taxon>
        <taxon>Saccharothrix</taxon>
    </lineage>
</organism>
<gene>
    <name evidence="4" type="ORF">F4560_004749</name>
</gene>
<keyword evidence="5" id="KW-1185">Reference proteome</keyword>
<dbReference type="InterPro" id="IPR015943">
    <property type="entry name" value="WD40/YVTN_repeat-like_dom_sf"/>
</dbReference>
<dbReference type="SUPFAM" id="SSF82171">
    <property type="entry name" value="DPP6 N-terminal domain-like"/>
    <property type="match status" value="1"/>
</dbReference>
<comment type="caution">
    <text evidence="4">The sequence shown here is derived from an EMBL/GenBank/DDBJ whole genome shotgun (WGS) entry which is preliminary data.</text>
</comment>